<dbReference type="EMBL" id="FWXJ01000004">
    <property type="protein sequence ID" value="SMC41641.1"/>
    <property type="molecule type" value="Genomic_DNA"/>
</dbReference>
<evidence type="ECO:0000313" key="2">
    <source>
        <dbReference type="Proteomes" id="UP000192708"/>
    </source>
</evidence>
<protein>
    <submittedName>
        <fullName evidence="1">Putative cyclase</fullName>
    </submittedName>
</protein>
<dbReference type="SUPFAM" id="SSF102198">
    <property type="entry name" value="Putative cyclase"/>
    <property type="match status" value="1"/>
</dbReference>
<dbReference type="Pfam" id="PF04199">
    <property type="entry name" value="Cyclase"/>
    <property type="match status" value="1"/>
</dbReference>
<reference evidence="1 2" key="1">
    <citation type="submission" date="2017-04" db="EMBL/GenBank/DDBJ databases">
        <authorList>
            <person name="Afonso C.L."/>
            <person name="Miller P.J."/>
            <person name="Scott M.A."/>
            <person name="Spackman E."/>
            <person name="Goraichik I."/>
            <person name="Dimitrov K.M."/>
            <person name="Suarez D.L."/>
            <person name="Swayne D.E."/>
        </authorList>
    </citation>
    <scope>NUCLEOTIDE SEQUENCE [LARGE SCALE GENOMIC DNA]</scope>
    <source>
        <strain evidence="1 2">VK13</strain>
    </source>
</reference>
<proteinExistence type="predicted"/>
<organism evidence="1 2">
    <name type="scientific">Polynucleobacter kasalickyi</name>
    <dbReference type="NCBI Taxonomy" id="1938817"/>
    <lineage>
        <taxon>Bacteria</taxon>
        <taxon>Pseudomonadati</taxon>
        <taxon>Pseudomonadota</taxon>
        <taxon>Betaproteobacteria</taxon>
        <taxon>Burkholderiales</taxon>
        <taxon>Burkholderiaceae</taxon>
        <taxon>Polynucleobacter</taxon>
    </lineage>
</organism>
<dbReference type="GO" id="GO:0004061">
    <property type="term" value="F:arylformamidase activity"/>
    <property type="evidence" value="ECO:0007669"/>
    <property type="project" value="InterPro"/>
</dbReference>
<keyword evidence="2" id="KW-1185">Reference proteome</keyword>
<dbReference type="STRING" id="1938817.SAMN06296008_10444"/>
<dbReference type="AlphaFoldDB" id="A0A1W1Z0M8"/>
<dbReference type="Proteomes" id="UP000192708">
    <property type="component" value="Unassembled WGS sequence"/>
</dbReference>
<dbReference type="InterPro" id="IPR037175">
    <property type="entry name" value="KFase_sf"/>
</dbReference>
<evidence type="ECO:0000313" key="1">
    <source>
        <dbReference type="EMBL" id="SMC41641.1"/>
    </source>
</evidence>
<sequence>MNQRWKVRPEGSNWGDFGEDDPYGRINLVTPEKRLAAIKEVITGITFCLSLPLDRPGGMVLNDHRKAPEFHQVFRHGHKVFNLEMEKFDQRIVDVSSDEAVMLYSQYSTQWDALAHKGSQFDVDGNGIKKKVFYNGWQIVDDNNQGTQGELGAYHLSIANLAEKTVQGRGVMIDFQKHFGYERVFVNFAMLQDIFKKDNIVVEEGDIVCLNTGLGELIMNSPASGPDPSIKTACAVLDGADPQILQWITDSGLVAIASDNLAIESSSTLGIRHHIGDCGSMLPIHEHCLFKLGIHLGELWYLTELANYLKEHQRSRFLLTAPPLRLPGAAGSPVTPIATV</sequence>
<gene>
    <name evidence="1" type="ORF">SAMN06296008_10444</name>
</gene>
<accession>A0A1W1Z0M8</accession>
<dbReference type="Gene3D" id="3.50.30.50">
    <property type="entry name" value="Putative cyclase"/>
    <property type="match status" value="1"/>
</dbReference>
<dbReference type="InterPro" id="IPR007325">
    <property type="entry name" value="KFase/CYL"/>
</dbReference>
<dbReference type="GO" id="GO:0019441">
    <property type="term" value="P:L-tryptophan catabolic process to kynurenine"/>
    <property type="evidence" value="ECO:0007669"/>
    <property type="project" value="InterPro"/>
</dbReference>
<name>A0A1W1Z0M8_9BURK</name>
<dbReference type="PANTHER" id="PTHR34861">
    <property type="match status" value="1"/>
</dbReference>
<dbReference type="PANTHER" id="PTHR34861:SF11">
    <property type="entry name" value="CYCLASE"/>
    <property type="match status" value="1"/>
</dbReference>